<evidence type="ECO:0000256" key="2">
    <source>
        <dbReference type="ARBA" id="ARBA00022692"/>
    </source>
</evidence>
<keyword evidence="2 5" id="KW-0812">Transmembrane</keyword>
<evidence type="ECO:0000256" key="1">
    <source>
        <dbReference type="ARBA" id="ARBA00004141"/>
    </source>
</evidence>
<evidence type="ECO:0000256" key="4">
    <source>
        <dbReference type="ARBA" id="ARBA00023136"/>
    </source>
</evidence>
<feature type="transmembrane region" description="Helical" evidence="5">
    <location>
        <begin position="273"/>
        <end position="291"/>
    </location>
</feature>
<evidence type="ECO:0000256" key="5">
    <source>
        <dbReference type="SAM" id="Phobius"/>
    </source>
</evidence>
<feature type="transmembrane region" description="Helical" evidence="5">
    <location>
        <begin position="335"/>
        <end position="356"/>
    </location>
</feature>
<evidence type="ECO:0000313" key="6">
    <source>
        <dbReference type="EMBL" id="SDB39513.1"/>
    </source>
</evidence>
<name>A0A1G6D2W8_9GAMM</name>
<feature type="transmembrane region" description="Helical" evidence="5">
    <location>
        <begin position="368"/>
        <end position="389"/>
    </location>
</feature>
<feature type="transmembrane region" description="Helical" evidence="5">
    <location>
        <begin position="102"/>
        <end position="121"/>
    </location>
</feature>
<evidence type="ECO:0000256" key="3">
    <source>
        <dbReference type="ARBA" id="ARBA00022989"/>
    </source>
</evidence>
<sequence>MRASSTVDKATAVNLIVGMTLWMSLSVLVVQLFTVEAGFSFAQLYRLLAISGLSATGWHFLFFWLGERAMQARFIHLSTFALLIPAGAMIGLLNHPPLSYTALQWLAVACGFGGAQFIAFAQTDRIDHSALGWTLAVNVGIAGVGIVVAQAALPLLSSFSWGGAQAWVTMHGSGDIVGVIAPGTSLYLANHGWLVVGVLILAAIAWRYTSMPQATQQQTKMRKPTSRYRAILRNKHTWVMTLLYLMAFGSFIGFAITFPLSLQTFSTSYAPSALTYAWIGPLLGVLARPLGGWLADAFGGAKVTLWCAGVLTVSCVIAGVITYQASHSELPEQWFLGYLLTFLVIFMATGAGSSAIFRSASVVIPFELLALALRWLTAVATAGAAYIPALWYVNSSLATPAYALFGFAVFYLLCMGLVASMYLRTRSEFYNP</sequence>
<gene>
    <name evidence="6" type="ORF">SAMN02927930_01504</name>
</gene>
<feature type="transmembrane region" description="Helical" evidence="5">
    <location>
        <begin position="45"/>
        <end position="65"/>
    </location>
</feature>
<keyword evidence="4 5" id="KW-0472">Membrane</keyword>
<feature type="transmembrane region" description="Helical" evidence="5">
    <location>
        <begin position="401"/>
        <end position="423"/>
    </location>
</feature>
<feature type="transmembrane region" description="Helical" evidence="5">
    <location>
        <begin position="12"/>
        <end position="33"/>
    </location>
</feature>
<organism evidence="6 7">
    <name type="scientific">Pseudidiomarina indica</name>
    <dbReference type="NCBI Taxonomy" id="1159017"/>
    <lineage>
        <taxon>Bacteria</taxon>
        <taxon>Pseudomonadati</taxon>
        <taxon>Pseudomonadota</taxon>
        <taxon>Gammaproteobacteria</taxon>
        <taxon>Alteromonadales</taxon>
        <taxon>Idiomarinaceae</taxon>
        <taxon>Pseudidiomarina</taxon>
    </lineage>
</organism>
<dbReference type="STRING" id="1159017.SAMN02927930_01504"/>
<dbReference type="Gene3D" id="1.20.1250.20">
    <property type="entry name" value="MFS general substrate transporter like domains"/>
    <property type="match status" value="1"/>
</dbReference>
<feature type="transmembrane region" description="Helical" evidence="5">
    <location>
        <begin position="303"/>
        <end position="323"/>
    </location>
</feature>
<proteinExistence type="predicted"/>
<dbReference type="InterPro" id="IPR044772">
    <property type="entry name" value="NO3_transporter"/>
</dbReference>
<reference evidence="7" key="1">
    <citation type="submission" date="2016-10" db="EMBL/GenBank/DDBJ databases">
        <authorList>
            <person name="Varghese N."/>
            <person name="Submissions S."/>
        </authorList>
    </citation>
    <scope>NUCLEOTIDE SEQUENCE [LARGE SCALE GENOMIC DNA]</scope>
    <source>
        <strain evidence="7">CGMCC 1.10824</strain>
    </source>
</reference>
<comment type="subcellular location">
    <subcellularLocation>
        <location evidence="1">Membrane</location>
        <topology evidence="1">Multi-pass membrane protein</topology>
    </subcellularLocation>
</comment>
<keyword evidence="3 5" id="KW-1133">Transmembrane helix</keyword>
<feature type="transmembrane region" description="Helical" evidence="5">
    <location>
        <begin position="77"/>
        <end position="96"/>
    </location>
</feature>
<dbReference type="SUPFAM" id="SSF103473">
    <property type="entry name" value="MFS general substrate transporter"/>
    <property type="match status" value="1"/>
</dbReference>
<feature type="transmembrane region" description="Helical" evidence="5">
    <location>
        <begin position="191"/>
        <end position="209"/>
    </location>
</feature>
<dbReference type="InterPro" id="IPR036259">
    <property type="entry name" value="MFS_trans_sf"/>
</dbReference>
<dbReference type="EMBL" id="FMXN01000008">
    <property type="protein sequence ID" value="SDB39513.1"/>
    <property type="molecule type" value="Genomic_DNA"/>
</dbReference>
<keyword evidence="7" id="KW-1185">Reference proteome</keyword>
<accession>A0A1G6D2W8</accession>
<dbReference type="GO" id="GO:0016020">
    <property type="term" value="C:membrane"/>
    <property type="evidence" value="ECO:0007669"/>
    <property type="project" value="UniProtKB-SubCell"/>
</dbReference>
<feature type="transmembrane region" description="Helical" evidence="5">
    <location>
        <begin position="133"/>
        <end position="153"/>
    </location>
</feature>
<dbReference type="Proteomes" id="UP000199626">
    <property type="component" value="Unassembled WGS sequence"/>
</dbReference>
<dbReference type="AlphaFoldDB" id="A0A1G6D2W8"/>
<protein>
    <submittedName>
        <fullName evidence="6">MFS transporter, NNP family, nitrate/nitrite transporter</fullName>
    </submittedName>
</protein>
<dbReference type="GO" id="GO:0015112">
    <property type="term" value="F:nitrate transmembrane transporter activity"/>
    <property type="evidence" value="ECO:0007669"/>
    <property type="project" value="InterPro"/>
</dbReference>
<dbReference type="PANTHER" id="PTHR23515">
    <property type="entry name" value="HIGH-AFFINITY NITRATE TRANSPORTER 2.3"/>
    <property type="match status" value="1"/>
</dbReference>
<evidence type="ECO:0000313" key="7">
    <source>
        <dbReference type="Proteomes" id="UP000199626"/>
    </source>
</evidence>
<feature type="transmembrane region" description="Helical" evidence="5">
    <location>
        <begin position="237"/>
        <end position="261"/>
    </location>
</feature>